<name>A0A2P5X3C5_GOSBA</name>
<proteinExistence type="predicted"/>
<dbReference type="PANTHER" id="PTHR33738:SF1">
    <property type="entry name" value="PLANT_T7H20-70 PROTEIN"/>
    <property type="match status" value="1"/>
</dbReference>
<sequence length="220" mass="24373">MQQLITGDNLFSIVKNMVIEVLDPYLGRLQNQKLTNPVSIHGDPESSRGVEICNNIQFFASVISYVSGGRYFRPGMVALPQDSLNVPQNAKPTTNGNHSKGHAGEVRSVENGRVGSIYQEQIEPCHLSSSIYYGGQDIYIRSCSDQDSGLNDDSEGDQSGICLLLRVHLPIYVHIKVRPLKPEPILRQLVVKSVNPAWYIRKIQIAVRSVSSYIHGTGLQ</sequence>
<dbReference type="Proteomes" id="UP000239757">
    <property type="component" value="Unassembled WGS sequence"/>
</dbReference>
<dbReference type="PANTHER" id="PTHR33738">
    <property type="entry name" value="EMB|CAB82975.1"/>
    <property type="match status" value="1"/>
</dbReference>
<evidence type="ECO:0000313" key="2">
    <source>
        <dbReference type="Proteomes" id="UP000239757"/>
    </source>
</evidence>
<dbReference type="AlphaFoldDB" id="A0A2P5X3C5"/>
<reference evidence="1 2" key="1">
    <citation type="submission" date="2015-01" db="EMBL/GenBank/DDBJ databases">
        <title>Genome of allotetraploid Gossypium barbadense reveals genomic plasticity and fiber elongation in cotton evolution.</title>
        <authorList>
            <person name="Chen X."/>
            <person name="Liu X."/>
            <person name="Zhao B."/>
            <person name="Zheng H."/>
            <person name="Hu Y."/>
            <person name="Lu G."/>
            <person name="Yang C."/>
            <person name="Chen J."/>
            <person name="Shan C."/>
            <person name="Zhang L."/>
            <person name="Zhou Y."/>
            <person name="Wang L."/>
            <person name="Guo W."/>
            <person name="Bai Y."/>
            <person name="Ruan J."/>
            <person name="Shangguan X."/>
            <person name="Mao Y."/>
            <person name="Jiang J."/>
            <person name="Zhu Y."/>
            <person name="Lei J."/>
            <person name="Kang H."/>
            <person name="Chen S."/>
            <person name="He X."/>
            <person name="Wang R."/>
            <person name="Wang Y."/>
            <person name="Chen J."/>
            <person name="Wang L."/>
            <person name="Yu S."/>
            <person name="Wang B."/>
            <person name="Wei J."/>
            <person name="Song S."/>
            <person name="Lu X."/>
            <person name="Gao Z."/>
            <person name="Gu W."/>
            <person name="Deng X."/>
            <person name="Ma D."/>
            <person name="Wang S."/>
            <person name="Liang W."/>
            <person name="Fang L."/>
            <person name="Cai C."/>
            <person name="Zhu X."/>
            <person name="Zhou B."/>
            <person name="Zhang Y."/>
            <person name="Chen Z."/>
            <person name="Xu S."/>
            <person name="Zhu R."/>
            <person name="Wang S."/>
            <person name="Zhang T."/>
            <person name="Zhao G."/>
        </authorList>
    </citation>
    <scope>NUCLEOTIDE SEQUENCE [LARGE SCALE GENOMIC DNA]</scope>
    <source>
        <strain evidence="2">cv. Xinhai21</strain>
        <tissue evidence="1">Leaf</tissue>
    </source>
</reference>
<dbReference type="EMBL" id="KZ665779">
    <property type="protein sequence ID" value="PPR97852.1"/>
    <property type="molecule type" value="Genomic_DNA"/>
</dbReference>
<evidence type="ECO:0000313" key="1">
    <source>
        <dbReference type="EMBL" id="PPR97852.1"/>
    </source>
</evidence>
<organism evidence="1 2">
    <name type="scientific">Gossypium barbadense</name>
    <name type="common">Sea Island cotton</name>
    <name type="synonym">Hibiscus barbadensis</name>
    <dbReference type="NCBI Taxonomy" id="3634"/>
    <lineage>
        <taxon>Eukaryota</taxon>
        <taxon>Viridiplantae</taxon>
        <taxon>Streptophyta</taxon>
        <taxon>Embryophyta</taxon>
        <taxon>Tracheophyta</taxon>
        <taxon>Spermatophyta</taxon>
        <taxon>Magnoliopsida</taxon>
        <taxon>eudicotyledons</taxon>
        <taxon>Gunneridae</taxon>
        <taxon>Pentapetalae</taxon>
        <taxon>rosids</taxon>
        <taxon>malvids</taxon>
        <taxon>Malvales</taxon>
        <taxon>Malvaceae</taxon>
        <taxon>Malvoideae</taxon>
        <taxon>Gossypium</taxon>
    </lineage>
</organism>
<gene>
    <name evidence="1" type="ORF">GOBAR_AA22818</name>
</gene>
<protein>
    <submittedName>
        <fullName evidence="1">Uncharacterized protein</fullName>
    </submittedName>
</protein>
<accession>A0A2P5X3C5</accession>